<evidence type="ECO:0000256" key="7">
    <source>
        <dbReference type="ARBA" id="ARBA00023136"/>
    </source>
</evidence>
<dbReference type="InterPro" id="IPR055457">
    <property type="entry name" value="OST48_N"/>
</dbReference>
<reference evidence="11 12" key="1">
    <citation type="submission" date="2015-12" db="EMBL/GenBank/DDBJ databases">
        <title>Dictyostelia acquired genes for synthesis and detection of signals that induce cell-type specialization by lateral gene transfer from prokaryotes.</title>
        <authorList>
            <person name="Gloeckner G."/>
            <person name="Schaap P."/>
        </authorList>
    </citation>
    <scope>NUCLEOTIDE SEQUENCE [LARGE SCALE GENOMIC DNA]</scope>
    <source>
        <strain evidence="11 12">TK</strain>
    </source>
</reference>
<feature type="chain" id="PRO_5007359199" description="Dolichyl-diphosphooligosaccharide--protein glycosyltransferase 48 kDa subunit" evidence="8">
    <location>
        <begin position="20"/>
        <end position="422"/>
    </location>
</feature>
<dbReference type="Pfam" id="PF03345">
    <property type="entry name" value="OST48_N"/>
    <property type="match status" value="1"/>
</dbReference>
<dbReference type="GO" id="GO:0018279">
    <property type="term" value="P:protein N-linked glycosylation via asparagine"/>
    <property type="evidence" value="ECO:0007669"/>
    <property type="project" value="UniProtKB-UniRule"/>
</dbReference>
<dbReference type="PANTHER" id="PTHR10830">
    <property type="entry name" value="DOLICHYL-DIPHOSPHOOLIGOSACCHARIDE--PROTEIN GLYCOSYLTRANSFERASE 48 KDA SUBUNIT"/>
    <property type="match status" value="1"/>
</dbReference>
<dbReference type="OrthoDB" id="29105at2759"/>
<keyword evidence="5 8" id="KW-0256">Endoplasmic reticulum</keyword>
<evidence type="ECO:0000256" key="1">
    <source>
        <dbReference type="ARBA" id="ARBA00004479"/>
    </source>
</evidence>
<keyword evidence="7 8" id="KW-0472">Membrane</keyword>
<evidence type="ECO:0000313" key="12">
    <source>
        <dbReference type="Proteomes" id="UP000076078"/>
    </source>
</evidence>
<dbReference type="InterPro" id="IPR005013">
    <property type="entry name" value="DDOST_48_kDa_subunit"/>
</dbReference>
<dbReference type="InterPro" id="IPR055459">
    <property type="entry name" value="OST48_MD"/>
</dbReference>
<comment type="subunit">
    <text evidence="8">Component of the oligosaccharyltransferase (OST) complex.</text>
</comment>
<keyword evidence="8" id="KW-0732">Signal</keyword>
<evidence type="ECO:0000256" key="5">
    <source>
        <dbReference type="ARBA" id="ARBA00022824"/>
    </source>
</evidence>
<evidence type="ECO:0000256" key="6">
    <source>
        <dbReference type="ARBA" id="ARBA00022989"/>
    </source>
</evidence>
<feature type="domain" description="OST48 N-terminal" evidence="9">
    <location>
        <begin position="25"/>
        <end position="256"/>
    </location>
</feature>
<feature type="domain" description="OST48 middle" evidence="10">
    <location>
        <begin position="283"/>
        <end position="412"/>
    </location>
</feature>
<name>A0A151Z4A9_TIELA</name>
<accession>A0A151Z4A9</accession>
<comment type="caution">
    <text evidence="11">The sequence shown here is derived from an EMBL/GenBank/DDBJ whole genome shotgun (WGS) entry which is preliminary data.</text>
</comment>
<comment type="subcellular location">
    <subcellularLocation>
        <location evidence="8">Endoplasmic reticulum membrane</location>
        <topology evidence="8">Single-pass type I membrane protein</topology>
    </subcellularLocation>
    <subcellularLocation>
        <location evidence="1">Membrane</location>
        <topology evidence="1">Single-pass type I membrane protein</topology>
    </subcellularLocation>
</comment>
<comment type="similarity">
    <text evidence="3 8">Belongs to the DDOST 48 kDa subunit family.</text>
</comment>
<evidence type="ECO:0000256" key="4">
    <source>
        <dbReference type="ARBA" id="ARBA00022692"/>
    </source>
</evidence>
<dbReference type="OMA" id="AHDEYPR"/>
<evidence type="ECO:0000256" key="3">
    <source>
        <dbReference type="ARBA" id="ARBA00008743"/>
    </source>
</evidence>
<feature type="signal peptide" evidence="8">
    <location>
        <begin position="1"/>
        <end position="19"/>
    </location>
</feature>
<dbReference type="FunCoup" id="A0A151Z4A9">
    <property type="interactions" value="915"/>
</dbReference>
<evidence type="ECO:0000259" key="9">
    <source>
        <dbReference type="Pfam" id="PF03345"/>
    </source>
</evidence>
<dbReference type="InParanoid" id="A0A151Z4A9"/>
<comment type="function">
    <text evidence="8">Subunit of the oligosaccharyl transferase (OST) complex that catalyzes the initial transfer of a defined glycan (Glc(3)Man(9)GlcNAc(2) in eukaryotes) from the lipid carrier dolichol-pyrophosphate to an asparagine residue within an Asn-X-Ser/Thr consensus motif in nascent polypeptide chains, the first step in protein N-glycosylation. N-glycosylation occurs cotranslationally and the complex associates with the Sec61 complex at the channel-forming translocon complex that mediates protein translocation across the endoplasmic reticulum (ER).</text>
</comment>
<dbReference type="UniPathway" id="UPA00378"/>
<proteinExistence type="inferred from homology"/>
<dbReference type="Proteomes" id="UP000076078">
    <property type="component" value="Unassembled WGS sequence"/>
</dbReference>
<feature type="transmembrane region" description="Helical" evidence="8">
    <location>
        <begin position="389"/>
        <end position="411"/>
    </location>
</feature>
<dbReference type="Pfam" id="PF23358">
    <property type="entry name" value="OST48_MD"/>
    <property type="match status" value="1"/>
</dbReference>
<evidence type="ECO:0000256" key="2">
    <source>
        <dbReference type="ARBA" id="ARBA00004922"/>
    </source>
</evidence>
<keyword evidence="4 8" id="KW-0812">Transmembrane</keyword>
<evidence type="ECO:0000259" key="10">
    <source>
        <dbReference type="Pfam" id="PF23358"/>
    </source>
</evidence>
<evidence type="ECO:0000313" key="11">
    <source>
        <dbReference type="EMBL" id="KYQ88802.1"/>
    </source>
</evidence>
<dbReference type="AlphaFoldDB" id="A0A151Z4A9"/>
<keyword evidence="11" id="KW-0808">Transferase</keyword>
<dbReference type="GO" id="GO:0008250">
    <property type="term" value="C:oligosaccharyltransferase complex"/>
    <property type="evidence" value="ECO:0007669"/>
    <property type="project" value="TreeGrafter"/>
</dbReference>
<dbReference type="STRING" id="361077.A0A151Z4A9"/>
<evidence type="ECO:0000256" key="8">
    <source>
        <dbReference type="RuleBase" id="RU361142"/>
    </source>
</evidence>
<dbReference type="EMBL" id="LODT01000047">
    <property type="protein sequence ID" value="KYQ88802.1"/>
    <property type="molecule type" value="Genomic_DNA"/>
</dbReference>
<dbReference type="PANTHER" id="PTHR10830:SF0">
    <property type="entry name" value="DOLICHYL-DIPHOSPHOOLIGOSACCHARIDE--PROTEIN GLYCOSYLTRANSFERASE 48 KDA SUBUNIT"/>
    <property type="match status" value="1"/>
</dbReference>
<gene>
    <name evidence="11" type="ORF">DLAC_10599</name>
</gene>
<keyword evidence="12" id="KW-1185">Reference proteome</keyword>
<comment type="pathway">
    <text evidence="2 8">Protein modification; protein glycosylation.</text>
</comment>
<sequence length="422" mass="47218">MNKLISLFILSLLVINVFGKIGGKRVLVLLDEEQVKSTHSDFFDGLTKKGYELDFQKTDSKVQLQKYEDFLYDHLIILSVENDPTLTTNEILAFIDGGNNVIIAGSSIISETIRDVASDCGIEIEEDKTAVYDNFNFDKSQNDHSLLLADGLIKDSPIIVNNVKLPILFRGIGHKIRDNVLNYGILTASATAYSGKQSTKAAGKLQGKRVGLVSSLQARNNARVTFSGSLELLSNENLRNTKVSNKEFVEQLTSWTLQERGILRASDLSIVKVNPTSTDNNSSSTILLTVKDDIQYSLKIEEFQNGQWVPFVGKLQLEIICLDPYIRTFIQGNKQGLYQSTIQLPDVYGVFTFEGTVKVPGYGNLQSLVRHPIRPFRHDSYERFIPSAYPYYAASFSMIIGTFIFSIIFLLHRDSTKPTTSN</sequence>
<protein>
    <recommendedName>
        <fullName evidence="8">Dolichyl-diphosphooligosaccharide--protein glycosyltransferase 48 kDa subunit</fullName>
        <shortName evidence="8">Oligosaccharyl transferase 48 kDa subunit</shortName>
    </recommendedName>
</protein>
<dbReference type="GO" id="GO:0016740">
    <property type="term" value="F:transferase activity"/>
    <property type="evidence" value="ECO:0007669"/>
    <property type="project" value="UniProtKB-KW"/>
</dbReference>
<organism evidence="11 12">
    <name type="scientific">Tieghemostelium lacteum</name>
    <name type="common">Slime mold</name>
    <name type="synonym">Dictyostelium lacteum</name>
    <dbReference type="NCBI Taxonomy" id="361077"/>
    <lineage>
        <taxon>Eukaryota</taxon>
        <taxon>Amoebozoa</taxon>
        <taxon>Evosea</taxon>
        <taxon>Eumycetozoa</taxon>
        <taxon>Dictyostelia</taxon>
        <taxon>Dictyosteliales</taxon>
        <taxon>Raperosteliaceae</taxon>
        <taxon>Tieghemostelium</taxon>
    </lineage>
</organism>
<keyword evidence="6 8" id="KW-1133">Transmembrane helix</keyword>